<dbReference type="RefSeq" id="WP_146511403.1">
    <property type="nucleotide sequence ID" value="NZ_SIHI01000020.1"/>
</dbReference>
<dbReference type="OrthoDB" id="8703511at2"/>
<name>A0A5C5WEN1_9PLAN</name>
<proteinExistence type="predicted"/>
<accession>A0A5C5WEN1</accession>
<dbReference type="AlphaFoldDB" id="A0A5C5WEN1"/>
<reference evidence="1 2" key="1">
    <citation type="submission" date="2019-02" db="EMBL/GenBank/DDBJ databases">
        <title>Deep-cultivation of Planctomycetes and their phenomic and genomic characterization uncovers novel biology.</title>
        <authorList>
            <person name="Wiegand S."/>
            <person name="Jogler M."/>
            <person name="Boedeker C."/>
            <person name="Pinto D."/>
            <person name="Vollmers J."/>
            <person name="Rivas-Marin E."/>
            <person name="Kohn T."/>
            <person name="Peeters S.H."/>
            <person name="Heuer A."/>
            <person name="Rast P."/>
            <person name="Oberbeckmann S."/>
            <person name="Bunk B."/>
            <person name="Jeske O."/>
            <person name="Meyerdierks A."/>
            <person name="Storesund J.E."/>
            <person name="Kallscheuer N."/>
            <person name="Luecker S."/>
            <person name="Lage O.M."/>
            <person name="Pohl T."/>
            <person name="Merkel B.J."/>
            <person name="Hornburger P."/>
            <person name="Mueller R.-W."/>
            <person name="Bruemmer F."/>
            <person name="Labrenz M."/>
            <person name="Spormann A.M."/>
            <person name="Op Den Camp H."/>
            <person name="Overmann J."/>
            <person name="Amann R."/>
            <person name="Jetten M.S.M."/>
            <person name="Mascher T."/>
            <person name="Medema M.H."/>
            <person name="Devos D.P."/>
            <person name="Kaster A.-K."/>
            <person name="Ovreas L."/>
            <person name="Rohde M."/>
            <person name="Galperin M.Y."/>
            <person name="Jogler C."/>
        </authorList>
    </citation>
    <scope>NUCLEOTIDE SEQUENCE [LARGE SCALE GENOMIC DNA]</scope>
    <source>
        <strain evidence="1 2">KOR42</strain>
    </source>
</reference>
<evidence type="ECO:0000313" key="1">
    <source>
        <dbReference type="EMBL" id="TWT48202.1"/>
    </source>
</evidence>
<dbReference type="Proteomes" id="UP000317243">
    <property type="component" value="Unassembled WGS sequence"/>
</dbReference>
<gene>
    <name evidence="1" type="ORF">KOR42_39920</name>
</gene>
<sequence>MPKKHKTEHPPEYLTILRHMLGANSSRPGYRNHYCAEVNSASHSTLLDMAMIGLVKPGRIINQGADRYFHATPAGMAAVGVERILD</sequence>
<evidence type="ECO:0008006" key="3">
    <source>
        <dbReference type="Google" id="ProtNLM"/>
    </source>
</evidence>
<keyword evidence="2" id="KW-1185">Reference proteome</keyword>
<dbReference type="EMBL" id="SIHI01000020">
    <property type="protein sequence ID" value="TWT48202.1"/>
    <property type="molecule type" value="Genomic_DNA"/>
</dbReference>
<organism evidence="1 2">
    <name type="scientific">Thalassoglobus neptunius</name>
    <dbReference type="NCBI Taxonomy" id="1938619"/>
    <lineage>
        <taxon>Bacteria</taxon>
        <taxon>Pseudomonadati</taxon>
        <taxon>Planctomycetota</taxon>
        <taxon>Planctomycetia</taxon>
        <taxon>Planctomycetales</taxon>
        <taxon>Planctomycetaceae</taxon>
        <taxon>Thalassoglobus</taxon>
    </lineage>
</organism>
<comment type="caution">
    <text evidence="1">The sequence shown here is derived from an EMBL/GenBank/DDBJ whole genome shotgun (WGS) entry which is preliminary data.</text>
</comment>
<evidence type="ECO:0000313" key="2">
    <source>
        <dbReference type="Proteomes" id="UP000317243"/>
    </source>
</evidence>
<protein>
    <recommendedName>
        <fullName evidence="3">ArnR1-like winged helix-turn-helix domain-containing protein</fullName>
    </recommendedName>
</protein>